<reference evidence="4" key="1">
    <citation type="submission" date="2014-09" db="EMBL/GenBank/DDBJ databases">
        <authorList>
            <person name="Magalhaes I.L.F."/>
            <person name="Oliveira U."/>
            <person name="Santos F.R."/>
            <person name="Vidigal T.H.D.A."/>
            <person name="Brescovit A.D."/>
            <person name="Santos A.J."/>
        </authorList>
    </citation>
    <scope>NUCLEOTIDE SEQUENCE</scope>
    <source>
        <tissue evidence="4">Shoot tissue taken approximately 20 cm above the soil surface</tissue>
    </source>
</reference>
<keyword evidence="1" id="KW-0378">Hydrolase</keyword>
<name>A0A0A9ACB2_ARUDO</name>
<evidence type="ECO:0000256" key="1">
    <source>
        <dbReference type="ARBA" id="ARBA00022801"/>
    </source>
</evidence>
<dbReference type="PANTHER" id="PTHR23421">
    <property type="entry name" value="BETA-GALACTOSIDASE RELATED"/>
    <property type="match status" value="1"/>
</dbReference>
<dbReference type="Pfam" id="PF21467">
    <property type="entry name" value="BetaGal_gal-bd"/>
    <property type="match status" value="1"/>
</dbReference>
<dbReference type="GO" id="GO:0004553">
    <property type="term" value="F:hydrolase activity, hydrolyzing O-glycosyl compounds"/>
    <property type="evidence" value="ECO:0007669"/>
    <property type="project" value="InterPro"/>
</dbReference>
<proteinExistence type="predicted"/>
<dbReference type="InterPro" id="IPR048913">
    <property type="entry name" value="BetaGal_gal-bd"/>
</dbReference>
<dbReference type="InterPro" id="IPR008979">
    <property type="entry name" value="Galactose-bd-like_sf"/>
</dbReference>
<evidence type="ECO:0000313" key="4">
    <source>
        <dbReference type="EMBL" id="JAD44712.1"/>
    </source>
</evidence>
<feature type="domain" description="Beta-galactosidase galactose-binding" evidence="3">
    <location>
        <begin position="1"/>
        <end position="47"/>
    </location>
</feature>
<organism evidence="4">
    <name type="scientific">Arundo donax</name>
    <name type="common">Giant reed</name>
    <name type="synonym">Donax arundinaceus</name>
    <dbReference type="NCBI Taxonomy" id="35708"/>
    <lineage>
        <taxon>Eukaryota</taxon>
        <taxon>Viridiplantae</taxon>
        <taxon>Streptophyta</taxon>
        <taxon>Embryophyta</taxon>
        <taxon>Tracheophyta</taxon>
        <taxon>Spermatophyta</taxon>
        <taxon>Magnoliopsida</taxon>
        <taxon>Liliopsida</taxon>
        <taxon>Poales</taxon>
        <taxon>Poaceae</taxon>
        <taxon>PACMAD clade</taxon>
        <taxon>Arundinoideae</taxon>
        <taxon>Arundineae</taxon>
        <taxon>Arundo</taxon>
    </lineage>
</organism>
<sequence length="89" mass="9947">MGKGEVWINGESIARYWVSFKTPSGQPSQSLSVLELVPQYFLKAGENLLVLSEEMGGDPHFNSKNLLNWDALRAQLILYHLLPLNFGTA</sequence>
<protein>
    <submittedName>
        <fullName evidence="4">MUM2</fullName>
    </submittedName>
</protein>
<dbReference type="AlphaFoldDB" id="A0A0A9ACB2"/>
<reference evidence="4" key="2">
    <citation type="journal article" date="2015" name="Data Brief">
        <title>Shoot transcriptome of the giant reed, Arundo donax.</title>
        <authorList>
            <person name="Barrero R.A."/>
            <person name="Guerrero F.D."/>
            <person name="Moolhuijzen P."/>
            <person name="Goolsby J.A."/>
            <person name="Tidwell J."/>
            <person name="Bellgard S.E."/>
            <person name="Bellgard M.I."/>
        </authorList>
    </citation>
    <scope>NUCLEOTIDE SEQUENCE</scope>
    <source>
        <tissue evidence="4">Shoot tissue taken approximately 20 cm above the soil surface</tissue>
    </source>
</reference>
<dbReference type="EMBL" id="GBRH01253183">
    <property type="protein sequence ID" value="JAD44712.1"/>
    <property type="molecule type" value="Transcribed_RNA"/>
</dbReference>
<evidence type="ECO:0000259" key="3">
    <source>
        <dbReference type="Pfam" id="PF21467"/>
    </source>
</evidence>
<dbReference type="SUPFAM" id="SSF49785">
    <property type="entry name" value="Galactose-binding domain-like"/>
    <property type="match status" value="1"/>
</dbReference>
<evidence type="ECO:0000256" key="2">
    <source>
        <dbReference type="ARBA" id="ARBA00023295"/>
    </source>
</evidence>
<keyword evidence="2" id="KW-0326">Glycosidase</keyword>
<accession>A0A0A9ACB2</accession>
<dbReference type="Gene3D" id="2.60.120.260">
    <property type="entry name" value="Galactose-binding domain-like"/>
    <property type="match status" value="1"/>
</dbReference>
<dbReference type="GO" id="GO:0005975">
    <property type="term" value="P:carbohydrate metabolic process"/>
    <property type="evidence" value="ECO:0007669"/>
    <property type="project" value="InterPro"/>
</dbReference>
<dbReference type="InterPro" id="IPR001944">
    <property type="entry name" value="Glycoside_Hdrlase_35"/>
</dbReference>